<reference evidence="1" key="1">
    <citation type="journal article" date="2021" name="Environ. Microbiol.">
        <title>Gene family expansions and transcriptome signatures uncover fungal adaptations to wood decay.</title>
        <authorList>
            <person name="Hage H."/>
            <person name="Miyauchi S."/>
            <person name="Viragh M."/>
            <person name="Drula E."/>
            <person name="Min B."/>
            <person name="Chaduli D."/>
            <person name="Navarro D."/>
            <person name="Favel A."/>
            <person name="Norest M."/>
            <person name="Lesage-Meessen L."/>
            <person name="Balint B."/>
            <person name="Merenyi Z."/>
            <person name="de Eugenio L."/>
            <person name="Morin E."/>
            <person name="Martinez A.T."/>
            <person name="Baldrian P."/>
            <person name="Stursova M."/>
            <person name="Martinez M.J."/>
            <person name="Novotny C."/>
            <person name="Magnuson J.K."/>
            <person name="Spatafora J.W."/>
            <person name="Maurice S."/>
            <person name="Pangilinan J."/>
            <person name="Andreopoulos W."/>
            <person name="LaButti K."/>
            <person name="Hundley H."/>
            <person name="Na H."/>
            <person name="Kuo A."/>
            <person name="Barry K."/>
            <person name="Lipzen A."/>
            <person name="Henrissat B."/>
            <person name="Riley R."/>
            <person name="Ahrendt S."/>
            <person name="Nagy L.G."/>
            <person name="Grigoriev I.V."/>
            <person name="Martin F."/>
            <person name="Rosso M.N."/>
        </authorList>
    </citation>
    <scope>NUCLEOTIDE SEQUENCE</scope>
    <source>
        <strain evidence="1">CBS 384.51</strain>
    </source>
</reference>
<proteinExistence type="predicted"/>
<keyword evidence="2" id="KW-1185">Reference proteome</keyword>
<organism evidence="1 2">
    <name type="scientific">Irpex rosettiformis</name>
    <dbReference type="NCBI Taxonomy" id="378272"/>
    <lineage>
        <taxon>Eukaryota</taxon>
        <taxon>Fungi</taxon>
        <taxon>Dikarya</taxon>
        <taxon>Basidiomycota</taxon>
        <taxon>Agaricomycotina</taxon>
        <taxon>Agaricomycetes</taxon>
        <taxon>Polyporales</taxon>
        <taxon>Irpicaceae</taxon>
        <taxon>Irpex</taxon>
    </lineage>
</organism>
<dbReference type="EMBL" id="MU274919">
    <property type="protein sequence ID" value="KAI0087138.1"/>
    <property type="molecule type" value="Genomic_DNA"/>
</dbReference>
<name>A0ACB8TYN6_9APHY</name>
<gene>
    <name evidence="1" type="ORF">BDY19DRAFT_907670</name>
</gene>
<sequence>MTTAATVAHASDVLNSQPQLSSTHDLKEIARPKELDTSKFLPLLKRWIQRERTFVKYSDVFGNGTSESLAETQERDPERVEFYRALLCHLPIKKDQLGSIPYLLPSGRTKFKPPTMQFGWLVSADEVKRRGLDKDQYAETEFTDFYEPGDPKRPKDAKLNDETGLYEVEYEVFSPALTLDGLLDQAKVDCGLADKEYGYGCWNYFKVGYIWDIYEEYLQDMWFITIYTNIDLLPQDPERHQKGKIPGPNKIREMQELLGLGDREPGWWFSVLGSEEVTWEQYRRERYF</sequence>
<protein>
    <submittedName>
        <fullName evidence="1">Uncharacterized protein</fullName>
    </submittedName>
</protein>
<comment type="caution">
    <text evidence="1">The sequence shown here is derived from an EMBL/GenBank/DDBJ whole genome shotgun (WGS) entry which is preliminary data.</text>
</comment>
<evidence type="ECO:0000313" key="2">
    <source>
        <dbReference type="Proteomes" id="UP001055072"/>
    </source>
</evidence>
<accession>A0ACB8TYN6</accession>
<evidence type="ECO:0000313" key="1">
    <source>
        <dbReference type="EMBL" id="KAI0087138.1"/>
    </source>
</evidence>
<dbReference type="Proteomes" id="UP001055072">
    <property type="component" value="Unassembled WGS sequence"/>
</dbReference>